<keyword evidence="5 6" id="KW-0067">ATP-binding</keyword>
<feature type="region of interest" description="Disordered" evidence="7">
    <location>
        <begin position="522"/>
        <end position="550"/>
    </location>
</feature>
<organism evidence="9 10">
    <name type="scientific">Ricinus communis</name>
    <name type="common">Castor bean</name>
    <dbReference type="NCBI Taxonomy" id="3988"/>
    <lineage>
        <taxon>Eukaryota</taxon>
        <taxon>Viridiplantae</taxon>
        <taxon>Streptophyta</taxon>
        <taxon>Embryophyta</taxon>
        <taxon>Tracheophyta</taxon>
        <taxon>Spermatophyta</taxon>
        <taxon>Magnoliopsida</taxon>
        <taxon>eudicotyledons</taxon>
        <taxon>Gunneridae</taxon>
        <taxon>Pentapetalae</taxon>
        <taxon>rosids</taxon>
        <taxon>fabids</taxon>
        <taxon>Malpighiales</taxon>
        <taxon>Euphorbiaceae</taxon>
        <taxon>Acalyphoideae</taxon>
        <taxon>Acalypheae</taxon>
        <taxon>Ricinus</taxon>
    </lineage>
</organism>
<dbReference type="InterPro" id="IPR011009">
    <property type="entry name" value="Kinase-like_dom_sf"/>
</dbReference>
<name>B9RA95_RICCO</name>
<dbReference type="Pfam" id="PF25794">
    <property type="entry name" value="SACS"/>
    <property type="match status" value="1"/>
</dbReference>
<dbReference type="Gene3D" id="1.10.510.10">
    <property type="entry name" value="Transferase(Phosphotransferase) domain 1"/>
    <property type="match status" value="1"/>
</dbReference>
<dbReference type="InterPro" id="IPR000719">
    <property type="entry name" value="Prot_kinase_dom"/>
</dbReference>
<proteinExistence type="predicted"/>
<dbReference type="STRING" id="3988.B9RA95"/>
<dbReference type="PROSITE" id="PS00108">
    <property type="entry name" value="PROTEIN_KINASE_ST"/>
    <property type="match status" value="1"/>
</dbReference>
<keyword evidence="10" id="KW-1185">Reference proteome</keyword>
<dbReference type="PANTHER" id="PTHR32387">
    <property type="entry name" value="WU:FJ29H11"/>
    <property type="match status" value="1"/>
</dbReference>
<dbReference type="InterPro" id="IPR008271">
    <property type="entry name" value="Ser/Thr_kinase_AS"/>
</dbReference>
<evidence type="ECO:0000313" key="10">
    <source>
        <dbReference type="Proteomes" id="UP000008311"/>
    </source>
</evidence>
<dbReference type="InterPro" id="IPR036890">
    <property type="entry name" value="HATPase_C_sf"/>
</dbReference>
<evidence type="ECO:0000313" key="9">
    <source>
        <dbReference type="EMBL" id="EEF51722.1"/>
    </source>
</evidence>
<feature type="domain" description="Protein kinase" evidence="8">
    <location>
        <begin position="106"/>
        <end position="390"/>
    </location>
</feature>
<keyword evidence="1" id="KW-0723">Serine/threonine-protein kinase</keyword>
<dbReference type="PANTHER" id="PTHR32387:SF3">
    <property type="entry name" value="ATP_DNA BINDING PROTEIN"/>
    <property type="match status" value="1"/>
</dbReference>
<dbReference type="EMBL" id="EQ973773">
    <property type="protein sequence ID" value="EEF51722.1"/>
    <property type="molecule type" value="Genomic_DNA"/>
</dbReference>
<dbReference type="InterPro" id="IPR052957">
    <property type="entry name" value="Auxin_embryo_med"/>
</dbReference>
<dbReference type="GO" id="GO:0005524">
    <property type="term" value="F:ATP binding"/>
    <property type="evidence" value="ECO:0007669"/>
    <property type="project" value="UniProtKB-UniRule"/>
</dbReference>
<dbReference type="PROSITE" id="PS00107">
    <property type="entry name" value="PROTEIN_KINASE_ATP"/>
    <property type="match status" value="1"/>
</dbReference>
<dbReference type="EC" id="2.7.11.23" evidence="9"/>
<evidence type="ECO:0000256" key="6">
    <source>
        <dbReference type="PROSITE-ProRule" id="PRU10141"/>
    </source>
</evidence>
<evidence type="ECO:0000256" key="5">
    <source>
        <dbReference type="ARBA" id="ARBA00022840"/>
    </source>
</evidence>
<keyword evidence="2 9" id="KW-0808">Transferase</keyword>
<dbReference type="eggNOG" id="KOG0600">
    <property type="taxonomic scope" value="Eukaryota"/>
</dbReference>
<dbReference type="NCBIfam" id="NF047352">
    <property type="entry name" value="P_loop_sacsin"/>
    <property type="match status" value="1"/>
</dbReference>
<dbReference type="Pfam" id="PF00069">
    <property type="entry name" value="Pkinase"/>
    <property type="match status" value="1"/>
</dbReference>
<dbReference type="Gene3D" id="3.30.565.10">
    <property type="entry name" value="Histidine kinase-like ATPase, C-terminal domain"/>
    <property type="match status" value="1"/>
</dbReference>
<dbReference type="Gene3D" id="3.30.200.20">
    <property type="entry name" value="Phosphorylase Kinase, domain 1"/>
    <property type="match status" value="1"/>
</dbReference>
<evidence type="ECO:0000256" key="4">
    <source>
        <dbReference type="ARBA" id="ARBA00022777"/>
    </source>
</evidence>
<dbReference type="SMART" id="SM00220">
    <property type="entry name" value="S_TKc"/>
    <property type="match status" value="1"/>
</dbReference>
<dbReference type="FunCoup" id="B9RA95">
    <property type="interactions" value="60"/>
</dbReference>
<dbReference type="CDD" id="cd07840">
    <property type="entry name" value="STKc_CDK9_like"/>
    <property type="match status" value="1"/>
</dbReference>
<keyword evidence="4" id="KW-0418">Kinase</keyword>
<protein>
    <submittedName>
        <fullName evidence="9">DNA binding protein, putative</fullName>
        <ecNumber evidence="9">2.7.11.23</ecNumber>
    </submittedName>
</protein>
<dbReference type="Proteomes" id="UP000008311">
    <property type="component" value="Unassembled WGS sequence"/>
</dbReference>
<evidence type="ECO:0000259" key="8">
    <source>
        <dbReference type="PROSITE" id="PS50011"/>
    </source>
</evidence>
<feature type="region of interest" description="Disordered" evidence="7">
    <location>
        <begin position="1"/>
        <end position="77"/>
    </location>
</feature>
<gene>
    <name evidence="9" type="ORF">RCOM_1504830</name>
</gene>
<dbReference type="SUPFAM" id="SSF56112">
    <property type="entry name" value="Protein kinase-like (PK-like)"/>
    <property type="match status" value="1"/>
</dbReference>
<dbReference type="InterPro" id="IPR058210">
    <property type="entry name" value="SACS/Nov_dom"/>
</dbReference>
<keyword evidence="3 6" id="KW-0547">Nucleotide-binding</keyword>
<accession>B9RA95</accession>
<feature type="compositionally biased region" description="Basic and acidic residues" evidence="7">
    <location>
        <begin position="54"/>
        <end position="67"/>
    </location>
</feature>
<evidence type="ECO:0000256" key="2">
    <source>
        <dbReference type="ARBA" id="ARBA00022679"/>
    </source>
</evidence>
<evidence type="ECO:0000256" key="7">
    <source>
        <dbReference type="SAM" id="MobiDB-lite"/>
    </source>
</evidence>
<feature type="binding site" evidence="6">
    <location>
        <position position="135"/>
    </location>
    <ligand>
        <name>ATP</name>
        <dbReference type="ChEBI" id="CHEBI:30616"/>
    </ligand>
</feature>
<dbReference type="GO" id="GO:0008353">
    <property type="term" value="F:RNA polymerase II CTD heptapeptide repeat kinase activity"/>
    <property type="evidence" value="ECO:0007669"/>
    <property type="project" value="UniProtKB-EC"/>
</dbReference>
<dbReference type="InterPro" id="IPR017441">
    <property type="entry name" value="Protein_kinase_ATP_BS"/>
</dbReference>
<dbReference type="FunFam" id="1.10.510.10:FF:000043">
    <property type="entry name" value="probable serine/threonine-protein kinase At1g54610"/>
    <property type="match status" value="1"/>
</dbReference>
<evidence type="ECO:0000256" key="3">
    <source>
        <dbReference type="ARBA" id="ARBA00022741"/>
    </source>
</evidence>
<dbReference type="FunFam" id="3.30.200.20:FF:000021">
    <property type="entry name" value="probable serine/threonine-protein kinase At1g54610"/>
    <property type="match status" value="1"/>
</dbReference>
<evidence type="ECO:0000256" key="1">
    <source>
        <dbReference type="ARBA" id="ARBA00022527"/>
    </source>
</evidence>
<dbReference type="InParanoid" id="B9RA95"/>
<dbReference type="PROSITE" id="PS50011">
    <property type="entry name" value="PROTEIN_KINASE_DOM"/>
    <property type="match status" value="1"/>
</dbReference>
<dbReference type="SUPFAM" id="SSF55874">
    <property type="entry name" value="ATPase domain of HSP90 chaperone/DNA topoisomerase II/histidine kinase"/>
    <property type="match status" value="1"/>
</dbReference>
<sequence>MGCVIGKTTTAGDRRSRAVGSPNRGRSSGDTSATVTGAVNAVTRNKKERQKARNAGDFHTDVLTAERRRPRPPEPVLGYQQGWPSWLMAVAGDAIGDWTPRRANTFEKLDKIGQGTYSNVYKARDLITGKIVALKKVRFDNLEPESVKFMAREILVLRRLDHPNVLKLEGLVTSRMSCSLYLVFEYMDHDLAGLAACQGVKFNEAQIKCYVKQLLAGLEHCHKRGVLHRDIKGSNLLIDNEGVLKIADFGLATFFDPERKVPMTSRVVTLWYRPPELLLGATYYSVGVDLWSAGCILAELLAGKPIMPGRTEVEQLHKIFKLCGSPSEEYWKKSKLPNATLFKPQQPYKRCIAETFKDFPPASLPLVETLLSIDPDNRGTATTALNSEFFNTEPRACEPSSLPKYPPSKEMDVKLREEEARRQKGLGGKSNAVDGARRVKIRDRVGRAIPVPEANAEIPSNVDRWRVMTQGNAKSKSEKFPPPHQDAAVGHPIDASQKGPVSFGATDTSFNSSIFDSKSSSIKSAEAIGGPSRRRKTNKEDPQMAPSRKFIRPFNPSSVGLSLDLLFKGKSEVFGSRRLQNMQKLTLETSWLDLMTRVGLRQVFLGVDQAGRFAMATSSNSPRDHIEHLRKTTFSIGGQENPLASMLDKAVEYLSAELYAKDVHFLMELIQNAEDNEYPAGVDPSLEFVITSRDITATGASATLLIFNNEMGFTPKNIDSICSVGNSTKKGNRKRGYIGEKGIGFKSVFLVSAQPCIFSNGYQIRFSEKPSPDCKLGYIVPEWVEDSPSLSDIKQIYGSRCSLPTTTIVLPLKPDKMGPVKQQLSSIHPEVLLFLSKIKCLSVREDNEDPRLNTVSAIAITKETNFVTRKNIDAESYTLHLSAEENGDSSRAECSYHIWRQKFPVRQENRVERRMDVEDWLMVTNFPFIIQADFILASSRETILLDNTWNQGILDCVPCAFVNALISLVKSTEDAPLSSLPRMFEFLPLSGSPYPKLNVVRESIKTKLAAENILPSESYTVQKFFHKPCEVRRIMPEFWNILKKARNQGVSLHNLSSHGSYILSSSFDKPEYDQILNFLGVGSVNNEWYAKCIQGSNLVMGVSDETYLELLIFLADNWQSKFQNTEILRIPLIEYVGLDGSVHLATISESTRGVLSLCFANALTHASWLIDWNKEFRCAAKWFFVPLGTQQTIRSCSKKQVVWDWLINHVKLTACSVYEYATVLTNHVSADRKLAIAYVHFLYHSFSRQYLSDSQINNLRDVVPLVDNYGNVRTRRSAVLVPANESEWVRLIGSNPWREDGYIELGEDYSRPACYAGQSMTGKQLILFLKARLRAVDIPHISPPDAGIPAVSATLTKQNAFLLLEWIRYLNNKGNGIPDKFLSCIKNGSWLRITMNGFPGHRPPSQSFLLTSGNSDWGSIMQHGSVLVDIPLIDKSFYGDEIYKYREELKSIGVMFEYREACEFIGKRLMSLATSSTLSKSHVIAMLNFIRFLRKNLLSPSGFICSVKDGRWLHTSRGSRSPVGSVLYNQEWASAKQISDIPFIDQQYYGDEILYFQTELQLLGVTIGFCENHQVVVDFLNPSMLNNLTAETLYLVLDCIRHIQSAEKLVNACKSAKCLKTDFGYKRPGECFLFDPEWGCLLEIFGGFPFILDSFYGSNIISFRKELKQLGVIVDLEEAAKVFALTFKQQASLHSITKNNVLSFLACYRQLKGSPQKLPPDLTSCIREAKWLKTRLGYYRSPQDCILFGPDWESISPITLLPLIDDSDTCYGKEIYEYRKELKSLGVVTSFTDGLKFVVDGLCFPQDPRSITPANVFSLLEFIRIFLQKDSSLPQVFLKKASKKWLRTNAGYAAPDMCCLFDSNWGSHVKQTDGPFIDDGFYGSIITSYKRELSAIGVIVELEKGCSLLASHLVSHSEFATILRIYEFLIQYKWKPGSTTTDLIWIPFGNEDGKWVNPGACALHDKDNLFGLLLNVLEKHYQPRLLNFFSSEFGVKSNPSIDDYCKLWKTWENTGHQLTHAACCAFWGWVIKQKSSKVEKILADDLAKLPVLSGSGEILMSDKCDVFIADDLQLKDLFEKCSTRSIFVWYPQPSAPSLPRSMLLEVYRKIGVRTISESVQMEELSLEDSIELKQASANEIGIGKGLVRLILGFLADPSLKMEPKTRHEAVKCLLHLTLLETVERIEVSYSLSLSSGEIVKVRTERMLRWDKESSKLFTQKTNRAGGQRNLVEYATYFSEAIAEGVLWEKESHIRALSELIRLAFVLNFDEEAVEFLMKSKNLQVFVEDEEFLSAAFPSP</sequence>
<reference evidence="10" key="1">
    <citation type="journal article" date="2010" name="Nat. Biotechnol.">
        <title>Draft genome sequence of the oilseed species Ricinus communis.</title>
        <authorList>
            <person name="Chan A.P."/>
            <person name="Crabtree J."/>
            <person name="Zhao Q."/>
            <person name="Lorenzi H."/>
            <person name="Orvis J."/>
            <person name="Puiu D."/>
            <person name="Melake-Berhan A."/>
            <person name="Jones K.M."/>
            <person name="Redman J."/>
            <person name="Chen G."/>
            <person name="Cahoon E.B."/>
            <person name="Gedil M."/>
            <person name="Stanke M."/>
            <person name="Haas B.J."/>
            <person name="Wortman J.R."/>
            <person name="Fraser-Liggett C.M."/>
            <person name="Ravel J."/>
            <person name="Rabinowicz P.D."/>
        </authorList>
    </citation>
    <scope>NUCLEOTIDE SEQUENCE [LARGE SCALE GENOMIC DNA]</scope>
    <source>
        <strain evidence="10">cv. Hale</strain>
    </source>
</reference>
<feature type="compositionally biased region" description="Polar residues" evidence="7">
    <location>
        <begin position="24"/>
        <end position="37"/>
    </location>
</feature>